<accession>A0ACC1PA24</accession>
<dbReference type="EMBL" id="JAPDGR010000642">
    <property type="protein sequence ID" value="KAJ2988493.1"/>
    <property type="molecule type" value="Genomic_DNA"/>
</dbReference>
<keyword evidence="2" id="KW-1185">Reference proteome</keyword>
<proteinExistence type="predicted"/>
<gene>
    <name evidence="1" type="ORF">NUW58_g3947</name>
</gene>
<comment type="caution">
    <text evidence="1">The sequence shown here is derived from an EMBL/GenBank/DDBJ whole genome shotgun (WGS) entry which is preliminary data.</text>
</comment>
<protein>
    <submittedName>
        <fullName evidence="1">Uncharacterized protein</fullName>
    </submittedName>
</protein>
<name>A0ACC1PA24_9PEZI</name>
<evidence type="ECO:0000313" key="1">
    <source>
        <dbReference type="EMBL" id="KAJ2988493.1"/>
    </source>
</evidence>
<organism evidence="1 2">
    <name type="scientific">Xylaria curta</name>
    <dbReference type="NCBI Taxonomy" id="42375"/>
    <lineage>
        <taxon>Eukaryota</taxon>
        <taxon>Fungi</taxon>
        <taxon>Dikarya</taxon>
        <taxon>Ascomycota</taxon>
        <taxon>Pezizomycotina</taxon>
        <taxon>Sordariomycetes</taxon>
        <taxon>Xylariomycetidae</taxon>
        <taxon>Xylariales</taxon>
        <taxon>Xylariaceae</taxon>
        <taxon>Xylaria</taxon>
    </lineage>
</organism>
<sequence>MLSATEAMIIIKLYGIIVPYNLLSRYKNPIRDLDPVCDSLFEALNKGMIVTISGTGAVDMMERITDPISWYNRAISSLPTPLMIFVVNINEYKKICADEHPRDRINERSLDAWYKGNLTDISNKSLHTTVRHSQRASGTMIDSLPHGSFTMGGTPFTVGIGTVSNSFHTMMILRTPFLPNSVVRFPMHIYTAIEMGMIDTNPKKPGAPPYTDCLIVTKDGKMQLDLVKHDTMYGTRPPMPDSNIMIMTPCQIGGPPNYNLMKKSVLIIPTPF</sequence>
<dbReference type="Proteomes" id="UP001143856">
    <property type="component" value="Unassembled WGS sequence"/>
</dbReference>
<reference evidence="1" key="1">
    <citation type="submission" date="2022-10" db="EMBL/GenBank/DDBJ databases">
        <title>Genome Sequence of Xylaria curta.</title>
        <authorList>
            <person name="Buettner E."/>
        </authorList>
    </citation>
    <scope>NUCLEOTIDE SEQUENCE</scope>
    <source>
        <strain evidence="1">Babe10</strain>
    </source>
</reference>
<evidence type="ECO:0000313" key="2">
    <source>
        <dbReference type="Proteomes" id="UP001143856"/>
    </source>
</evidence>